<name>A0AAV1SSV7_9ROSI</name>
<dbReference type="PANTHER" id="PTHR47374:SF6">
    <property type="entry name" value="ENDOSOME ANTIGEN-LIKE PROTEIN, PUTATIVE (DUF3444)-RELATED"/>
    <property type="match status" value="1"/>
</dbReference>
<dbReference type="InterPro" id="IPR056988">
    <property type="entry name" value="Zn_ribbon_pln"/>
</dbReference>
<reference evidence="3 4" key="1">
    <citation type="submission" date="2024-01" db="EMBL/GenBank/DDBJ databases">
        <authorList>
            <person name="Waweru B."/>
        </authorList>
    </citation>
    <scope>NUCLEOTIDE SEQUENCE [LARGE SCALE GENOMIC DNA]</scope>
</reference>
<dbReference type="AlphaFoldDB" id="A0AAV1SSV7"/>
<dbReference type="SUPFAM" id="SSF46565">
    <property type="entry name" value="Chaperone J-domain"/>
    <property type="match status" value="1"/>
</dbReference>
<dbReference type="PROSITE" id="PS50076">
    <property type="entry name" value="DNAJ_2"/>
    <property type="match status" value="1"/>
</dbReference>
<feature type="region of interest" description="Disordered" evidence="1">
    <location>
        <begin position="316"/>
        <end position="388"/>
    </location>
</feature>
<organism evidence="3 4">
    <name type="scientific">Dovyalis caffra</name>
    <dbReference type="NCBI Taxonomy" id="77055"/>
    <lineage>
        <taxon>Eukaryota</taxon>
        <taxon>Viridiplantae</taxon>
        <taxon>Streptophyta</taxon>
        <taxon>Embryophyta</taxon>
        <taxon>Tracheophyta</taxon>
        <taxon>Spermatophyta</taxon>
        <taxon>Magnoliopsida</taxon>
        <taxon>eudicotyledons</taxon>
        <taxon>Gunneridae</taxon>
        <taxon>Pentapetalae</taxon>
        <taxon>rosids</taxon>
        <taxon>fabids</taxon>
        <taxon>Malpighiales</taxon>
        <taxon>Salicaceae</taxon>
        <taxon>Flacourtieae</taxon>
        <taxon>Dovyalis</taxon>
    </lineage>
</organism>
<protein>
    <recommendedName>
        <fullName evidence="2">J domain-containing protein</fullName>
    </recommendedName>
</protein>
<dbReference type="Proteomes" id="UP001314170">
    <property type="component" value="Unassembled WGS sequence"/>
</dbReference>
<dbReference type="PRINTS" id="PR00625">
    <property type="entry name" value="JDOMAIN"/>
</dbReference>
<feature type="compositionally biased region" description="Basic and acidic residues" evidence="1">
    <location>
        <begin position="348"/>
        <end position="388"/>
    </location>
</feature>
<dbReference type="InterPro" id="IPR036869">
    <property type="entry name" value="J_dom_sf"/>
</dbReference>
<dbReference type="InterPro" id="IPR024593">
    <property type="entry name" value="DUF3444"/>
</dbReference>
<dbReference type="CDD" id="cd06257">
    <property type="entry name" value="DnaJ"/>
    <property type="match status" value="1"/>
</dbReference>
<evidence type="ECO:0000313" key="3">
    <source>
        <dbReference type="EMBL" id="CAK7356052.1"/>
    </source>
</evidence>
<gene>
    <name evidence="3" type="ORF">DCAF_LOCUS26318</name>
</gene>
<dbReference type="Pfam" id="PF11926">
    <property type="entry name" value="DUF3444"/>
    <property type="match status" value="1"/>
</dbReference>
<dbReference type="Gene3D" id="1.10.287.110">
    <property type="entry name" value="DnaJ domain"/>
    <property type="match status" value="1"/>
</dbReference>
<dbReference type="SMART" id="SM00271">
    <property type="entry name" value="DnaJ"/>
    <property type="match status" value="1"/>
</dbReference>
<evidence type="ECO:0000259" key="2">
    <source>
        <dbReference type="PROSITE" id="PS50076"/>
    </source>
</evidence>
<accession>A0AAV1SSV7</accession>
<sequence>MGTKADQEQEAKRLKTIAETKFNNSNLNSALKHAKKAHRLYPKLDGLSSMLTAFKILRVASKTQNSDITDWYKILQVEPFSHMNTIKKQYKKLALVLHPDKNPFLGCEEAFKLVGEGFRVLSDKIRRKEYDLRLRIRLQEERVSENSTVETFWTACSRCMLLHQFERQYLGHNLVCPSCKKSFEAVEVKGGDKKDGAIGVWSERLRRKDVGGEGIGGLSSGQKMASVGLKGKGNNVDLKRKMASVGLTREVEGESAGGVNLNGNEVISGEWGGGRSRTGGLRRKMSTVDEVLERSKPKRMKFADEMMTLAEMKLEAKKKASQKKAELKEKQKDLGEKEKEKRKKEKEKRKDFGEEKRKEKDKQKDFGEEEKKEKEKDKQKDFGEEKKKEKEVRLVLNKSWSLETEKGGASKKSGDMEIKTREAVKTSRRIKFVRKGSSRKSVTLQMERHKNSRETLDVITVEDSDFFDFDRDRVERSFKKGQVWAIYDDDDGMPRHYGLIDEVVSVNPFKVNLSRLDLQSNGVEGLFIWEKMGLHLCCGRFKVARTMVVDSVNIFSHAVECERAAREVYRIYPRKGSVWALYNETTLGAEGRNLSASDKQCYDVVVALTTYSEIHGLSMAYLEKVDGHETVFKRREIGCHAIRWLGKDDIWLLSHQILARKFSGDEVAGDLKDCWELDPASLPSDLLTICGEDDIE</sequence>
<feature type="domain" description="J" evidence="2">
    <location>
        <begin position="70"/>
        <end position="134"/>
    </location>
</feature>
<evidence type="ECO:0000313" key="4">
    <source>
        <dbReference type="Proteomes" id="UP001314170"/>
    </source>
</evidence>
<dbReference type="InterPro" id="IPR001623">
    <property type="entry name" value="DnaJ_domain"/>
</dbReference>
<comment type="caution">
    <text evidence="3">The sequence shown here is derived from an EMBL/GenBank/DDBJ whole genome shotgun (WGS) entry which is preliminary data.</text>
</comment>
<dbReference type="Pfam" id="PF00226">
    <property type="entry name" value="DnaJ"/>
    <property type="match status" value="1"/>
</dbReference>
<dbReference type="PANTHER" id="PTHR47374">
    <property type="entry name" value="ENDOSOME ANTIGEN-LIKE PROTEIN, PUTATIVE (DUF3444)-RELATED"/>
    <property type="match status" value="1"/>
</dbReference>
<dbReference type="EMBL" id="CAWUPB010001197">
    <property type="protein sequence ID" value="CAK7356052.1"/>
    <property type="molecule type" value="Genomic_DNA"/>
</dbReference>
<proteinExistence type="predicted"/>
<dbReference type="Pfam" id="PF23551">
    <property type="entry name" value="Zn_ribbon_20"/>
    <property type="match status" value="1"/>
</dbReference>
<keyword evidence="4" id="KW-1185">Reference proteome</keyword>
<evidence type="ECO:0000256" key="1">
    <source>
        <dbReference type="SAM" id="MobiDB-lite"/>
    </source>
</evidence>
<feature type="compositionally biased region" description="Basic and acidic residues" evidence="1">
    <location>
        <begin position="316"/>
        <end position="339"/>
    </location>
</feature>